<dbReference type="AlphaFoldDB" id="A0A382VQ14"/>
<accession>A0A382VQ14</accession>
<name>A0A382VQ14_9ZZZZ</name>
<evidence type="ECO:0000313" key="2">
    <source>
        <dbReference type="EMBL" id="SVD48582.1"/>
    </source>
</evidence>
<feature type="non-terminal residue" evidence="2">
    <location>
        <position position="28"/>
    </location>
</feature>
<sequence length="28" mass="2863">MANVLITGGAGFIGSNYAARLLECGHKV</sequence>
<feature type="domain" description="NAD-dependent epimerase/dehydratase" evidence="1">
    <location>
        <begin position="4"/>
        <end position="28"/>
    </location>
</feature>
<organism evidence="2">
    <name type="scientific">marine metagenome</name>
    <dbReference type="NCBI Taxonomy" id="408172"/>
    <lineage>
        <taxon>unclassified sequences</taxon>
        <taxon>metagenomes</taxon>
        <taxon>ecological metagenomes</taxon>
    </lineage>
</organism>
<proteinExistence type="predicted"/>
<dbReference type="Gene3D" id="3.40.50.720">
    <property type="entry name" value="NAD(P)-binding Rossmann-like Domain"/>
    <property type="match status" value="1"/>
</dbReference>
<gene>
    <name evidence="2" type="ORF">METZ01_LOCUS401436</name>
</gene>
<dbReference type="SUPFAM" id="SSF51735">
    <property type="entry name" value="NAD(P)-binding Rossmann-fold domains"/>
    <property type="match status" value="1"/>
</dbReference>
<dbReference type="EMBL" id="UINC01153714">
    <property type="protein sequence ID" value="SVD48582.1"/>
    <property type="molecule type" value="Genomic_DNA"/>
</dbReference>
<evidence type="ECO:0000259" key="1">
    <source>
        <dbReference type="Pfam" id="PF01370"/>
    </source>
</evidence>
<protein>
    <recommendedName>
        <fullName evidence="1">NAD-dependent epimerase/dehydratase domain-containing protein</fullName>
    </recommendedName>
</protein>
<dbReference type="Pfam" id="PF01370">
    <property type="entry name" value="Epimerase"/>
    <property type="match status" value="1"/>
</dbReference>
<dbReference type="InterPro" id="IPR036291">
    <property type="entry name" value="NAD(P)-bd_dom_sf"/>
</dbReference>
<dbReference type="InterPro" id="IPR001509">
    <property type="entry name" value="Epimerase_deHydtase"/>
</dbReference>
<reference evidence="2" key="1">
    <citation type="submission" date="2018-05" db="EMBL/GenBank/DDBJ databases">
        <authorList>
            <person name="Lanie J.A."/>
            <person name="Ng W.-L."/>
            <person name="Kazmierczak K.M."/>
            <person name="Andrzejewski T.M."/>
            <person name="Davidsen T.M."/>
            <person name="Wayne K.J."/>
            <person name="Tettelin H."/>
            <person name="Glass J.I."/>
            <person name="Rusch D."/>
            <person name="Podicherti R."/>
            <person name="Tsui H.-C.T."/>
            <person name="Winkler M.E."/>
        </authorList>
    </citation>
    <scope>NUCLEOTIDE SEQUENCE</scope>
</reference>